<dbReference type="HOGENOM" id="CLU_1338024_0_0_1"/>
<dbReference type="EMBL" id="DF238774">
    <property type="protein sequence ID" value="GAC93236.1"/>
    <property type="molecule type" value="Genomic_DNA"/>
</dbReference>
<feature type="compositionally biased region" description="Pro residues" evidence="1">
    <location>
        <begin position="142"/>
        <end position="151"/>
    </location>
</feature>
<dbReference type="GeneID" id="24106102"/>
<accession>R9NXD2</accession>
<protein>
    <submittedName>
        <fullName evidence="2">Uncharacterized protein</fullName>
    </submittedName>
</protein>
<evidence type="ECO:0000313" key="2">
    <source>
        <dbReference type="EMBL" id="GAC93236.1"/>
    </source>
</evidence>
<sequence>MPFAVPHVQRLNRTALCNCNIVETQEMLFSAFCNSRVSGSTPMWHRRTEGRRVSPSARVANCTRLVKLVSPCAVAPFTAHAPQFARNGTLNLSRVGCVRATDPAATVTDGTATAEPAFEPLDDDDDLLHVPSVSHPRSHSPPSSPISPPLHPLTSASATAFTGKYSPEPVSDPALINNASKYDTARTHEPCPYRTLWIADSNEPT</sequence>
<reference evidence="3" key="1">
    <citation type="journal article" date="2013" name="Genome Announc.">
        <title>Draft genome sequence of the basidiomycetous yeast-like fungus Pseudozyma hubeiensis SY62, which produces an abundant amount of the biosurfactant mannosylerythritol lipids.</title>
        <authorList>
            <person name="Konishi M."/>
            <person name="Hatada Y."/>
            <person name="Horiuchi J."/>
        </authorList>
    </citation>
    <scope>NUCLEOTIDE SEQUENCE [LARGE SCALE GENOMIC DNA]</scope>
    <source>
        <strain evidence="3">SY62</strain>
    </source>
</reference>
<evidence type="ECO:0000256" key="1">
    <source>
        <dbReference type="SAM" id="MobiDB-lite"/>
    </source>
</evidence>
<dbReference type="Proteomes" id="UP000014071">
    <property type="component" value="Unassembled WGS sequence"/>
</dbReference>
<name>R9NXD2_PSEHS</name>
<dbReference type="RefSeq" id="XP_012186823.1">
    <property type="nucleotide sequence ID" value="XM_012331433.1"/>
</dbReference>
<proteinExistence type="predicted"/>
<gene>
    <name evidence="2" type="ORF">PHSY_000800</name>
</gene>
<organism evidence="2 3">
    <name type="scientific">Pseudozyma hubeiensis (strain SY62)</name>
    <name type="common">Yeast</name>
    <dbReference type="NCBI Taxonomy" id="1305764"/>
    <lineage>
        <taxon>Eukaryota</taxon>
        <taxon>Fungi</taxon>
        <taxon>Dikarya</taxon>
        <taxon>Basidiomycota</taxon>
        <taxon>Ustilaginomycotina</taxon>
        <taxon>Ustilaginomycetes</taxon>
        <taxon>Ustilaginales</taxon>
        <taxon>Ustilaginaceae</taxon>
        <taxon>Pseudozyma</taxon>
    </lineage>
</organism>
<keyword evidence="3" id="KW-1185">Reference proteome</keyword>
<evidence type="ECO:0000313" key="3">
    <source>
        <dbReference type="Proteomes" id="UP000014071"/>
    </source>
</evidence>
<feature type="region of interest" description="Disordered" evidence="1">
    <location>
        <begin position="122"/>
        <end position="153"/>
    </location>
</feature>
<dbReference type="AlphaFoldDB" id="R9NXD2"/>